<feature type="domain" description="RecQ mediated genome instability protein 1 OB-fold" evidence="2">
    <location>
        <begin position="59"/>
        <end position="233"/>
    </location>
</feature>
<comment type="caution">
    <text evidence="3">The sequence shown here is derived from an EMBL/GenBank/DDBJ whole genome shotgun (WGS) entry which is preliminary data.</text>
</comment>
<dbReference type="Proteomes" id="UP000095728">
    <property type="component" value="Unassembled WGS sequence"/>
</dbReference>
<dbReference type="FunCoup" id="A0A1E5R7S6">
    <property type="interactions" value="48"/>
</dbReference>
<dbReference type="InParanoid" id="A0A1E5R7S6"/>
<name>A0A1E5R7S6_9ASCO</name>
<dbReference type="Pfam" id="PF08585">
    <property type="entry name" value="RMI1_N_C"/>
    <property type="match status" value="1"/>
</dbReference>
<feature type="region of interest" description="Disordered" evidence="1">
    <location>
        <begin position="128"/>
        <end position="152"/>
    </location>
</feature>
<dbReference type="OrthoDB" id="3971164at2759"/>
<dbReference type="STRING" id="56408.A0A1E5R7S6"/>
<protein>
    <submittedName>
        <fullName evidence="3">RecQ-mediated genome instability protein 1</fullName>
    </submittedName>
</protein>
<dbReference type="InterPro" id="IPR013894">
    <property type="entry name" value="RMI1_OB"/>
</dbReference>
<organism evidence="3 4">
    <name type="scientific">Hanseniaspora osmophila</name>
    <dbReference type="NCBI Taxonomy" id="56408"/>
    <lineage>
        <taxon>Eukaryota</taxon>
        <taxon>Fungi</taxon>
        <taxon>Dikarya</taxon>
        <taxon>Ascomycota</taxon>
        <taxon>Saccharomycotina</taxon>
        <taxon>Saccharomycetes</taxon>
        <taxon>Saccharomycodales</taxon>
        <taxon>Saccharomycodaceae</taxon>
        <taxon>Hanseniaspora</taxon>
    </lineage>
</organism>
<evidence type="ECO:0000313" key="3">
    <source>
        <dbReference type="EMBL" id="OEJ82947.1"/>
    </source>
</evidence>
<evidence type="ECO:0000256" key="1">
    <source>
        <dbReference type="SAM" id="MobiDB-lite"/>
    </source>
</evidence>
<proteinExistence type="predicted"/>
<dbReference type="InterPro" id="IPR042470">
    <property type="entry name" value="RMI1_N_C_sf"/>
</dbReference>
<keyword evidence="4" id="KW-1185">Reference proteome</keyword>
<sequence>MSQSALSSDITAYVRATQSYKNDKEQAFYESYQNISFTKYISNYIATKRQLKAHKNMTSIQDVLMLGIDQDFLFQIVIVEDINSSLLQQLDDLEANLNPMNIRVDRATNSVRNQNNKKKTLVSSIDDAADEENTASSDTTNNANYKSNNDSYNTLRSKGDKVYKITLQDKQGNMYYAMLNEYSSSLSYQLTDPSQPSGFRPVLGSKIIIKSNTLFNRGMFHLSKNTTYFYLGSESSIKKWNENFNSKMLHYWKHKLIDNGQQAEPSNGKKRVYEY</sequence>
<evidence type="ECO:0000259" key="2">
    <source>
        <dbReference type="Pfam" id="PF08585"/>
    </source>
</evidence>
<evidence type="ECO:0000313" key="4">
    <source>
        <dbReference type="Proteomes" id="UP000095728"/>
    </source>
</evidence>
<dbReference type="AlphaFoldDB" id="A0A1E5R7S6"/>
<dbReference type="Gene3D" id="2.40.50.770">
    <property type="entry name" value="RecQ-mediated genome instability protein Rmi1, C-terminal domain"/>
    <property type="match status" value="1"/>
</dbReference>
<accession>A0A1E5R7S6</accession>
<dbReference type="EMBL" id="LPNM01000009">
    <property type="protein sequence ID" value="OEJ82947.1"/>
    <property type="molecule type" value="Genomic_DNA"/>
</dbReference>
<reference evidence="4" key="1">
    <citation type="journal article" date="2016" name="Genome Announc.">
        <title>Genome sequences of three species of Hanseniaspora isolated from spontaneous wine fermentations.</title>
        <authorList>
            <person name="Sternes P.R."/>
            <person name="Lee D."/>
            <person name="Kutyna D.R."/>
            <person name="Borneman A.R."/>
        </authorList>
    </citation>
    <scope>NUCLEOTIDE SEQUENCE [LARGE SCALE GENOMIC DNA]</scope>
    <source>
        <strain evidence="4">AWRI3579</strain>
    </source>
</reference>
<feature type="compositionally biased region" description="Low complexity" evidence="1">
    <location>
        <begin position="134"/>
        <end position="144"/>
    </location>
</feature>
<gene>
    <name evidence="3" type="ORF">AWRI3579_g3230</name>
</gene>